<dbReference type="InterPro" id="IPR013538">
    <property type="entry name" value="ASHA1/2-like_C"/>
</dbReference>
<evidence type="ECO:0000313" key="3">
    <source>
        <dbReference type="EMBL" id="SIS94301.1"/>
    </source>
</evidence>
<reference evidence="3 4" key="1">
    <citation type="submission" date="2017-01" db="EMBL/GenBank/DDBJ databases">
        <authorList>
            <person name="Mah S.A."/>
            <person name="Swanson W.J."/>
            <person name="Moy G.W."/>
            <person name="Vacquier V.D."/>
        </authorList>
    </citation>
    <scope>NUCLEOTIDE SEQUENCE [LARGE SCALE GENOMIC DNA]</scope>
    <source>
        <strain evidence="3 4">DSM 26375</strain>
    </source>
</reference>
<sequence>MTERFATLTFERRVAAPVATLWQAWTAPAARAIWAPPAPDVTVQFLEADTREGGRELSICKAAGHPDVRVEVGWLHLQPNARSVNYELVSSDGQTDCAALVTADIREDGDGSRIVLTVQVSSLATNMVAGYEQGYGAGLQNLAEVAARTMVLTRVIRAPRAVVWGAWVNPQTLPAWWGPDGFRCRTDRIDLRTGGEWLFDMIGPDGTVYPNHHKYVEVQPERRISYTLLAGENGARHADAWATFDDTDGSTTVTLGMVFSTMAEFQTARGFGAAELGLQTLGKLARFVGAD</sequence>
<gene>
    <name evidence="3" type="ORF">SAMN05421774_103177</name>
</gene>
<dbReference type="InterPro" id="IPR023393">
    <property type="entry name" value="START-like_dom_sf"/>
</dbReference>
<keyword evidence="4" id="KW-1185">Reference proteome</keyword>
<proteinExistence type="inferred from homology"/>
<dbReference type="RefSeq" id="WP_076530575.1">
    <property type="nucleotide sequence ID" value="NZ_BMEH01000003.1"/>
</dbReference>
<dbReference type="InterPro" id="IPR019587">
    <property type="entry name" value="Polyketide_cyclase/dehydratase"/>
</dbReference>
<evidence type="ECO:0000256" key="1">
    <source>
        <dbReference type="ARBA" id="ARBA00006817"/>
    </source>
</evidence>
<dbReference type="Proteomes" id="UP000186141">
    <property type="component" value="Unassembled WGS sequence"/>
</dbReference>
<dbReference type="EMBL" id="FTOT01000003">
    <property type="protein sequence ID" value="SIS94301.1"/>
    <property type="molecule type" value="Genomic_DNA"/>
</dbReference>
<name>A0A1N7N7Y9_9RHOB</name>
<dbReference type="AlphaFoldDB" id="A0A1N7N7Y9"/>
<accession>A0A1N7N7Y9</accession>
<protein>
    <submittedName>
        <fullName evidence="3">Uncharacterized conserved protein YndB, AHSA1/START domain</fullName>
    </submittedName>
</protein>
<feature type="domain" description="Activator of Hsp90 ATPase homologue 1/2-like C-terminal" evidence="2">
    <location>
        <begin position="157"/>
        <end position="281"/>
    </location>
</feature>
<evidence type="ECO:0000259" key="2">
    <source>
        <dbReference type="Pfam" id="PF08327"/>
    </source>
</evidence>
<organism evidence="3 4">
    <name type="scientific">Gemmobacter megaterium</name>
    <dbReference type="NCBI Taxonomy" id="1086013"/>
    <lineage>
        <taxon>Bacteria</taxon>
        <taxon>Pseudomonadati</taxon>
        <taxon>Pseudomonadota</taxon>
        <taxon>Alphaproteobacteria</taxon>
        <taxon>Rhodobacterales</taxon>
        <taxon>Paracoccaceae</taxon>
        <taxon>Gemmobacter</taxon>
    </lineage>
</organism>
<comment type="similarity">
    <text evidence="1">Belongs to the AHA1 family.</text>
</comment>
<dbReference type="Pfam" id="PF10604">
    <property type="entry name" value="Polyketide_cyc2"/>
    <property type="match status" value="1"/>
</dbReference>
<dbReference type="Gene3D" id="3.30.530.20">
    <property type="match status" value="2"/>
</dbReference>
<dbReference type="SUPFAM" id="SSF55961">
    <property type="entry name" value="Bet v1-like"/>
    <property type="match status" value="2"/>
</dbReference>
<dbReference type="OrthoDB" id="9805228at2"/>
<dbReference type="STRING" id="1086013.SAMN05421774_103177"/>
<dbReference type="Pfam" id="PF08327">
    <property type="entry name" value="AHSA1"/>
    <property type="match status" value="1"/>
</dbReference>
<evidence type="ECO:0000313" key="4">
    <source>
        <dbReference type="Proteomes" id="UP000186141"/>
    </source>
</evidence>